<dbReference type="PANTHER" id="PTHR47926">
    <property type="entry name" value="PENTATRICOPEPTIDE REPEAT-CONTAINING PROTEIN"/>
    <property type="match status" value="1"/>
</dbReference>
<dbReference type="GO" id="GO:0003723">
    <property type="term" value="F:RNA binding"/>
    <property type="evidence" value="ECO:0007669"/>
    <property type="project" value="InterPro"/>
</dbReference>
<keyword evidence="2" id="KW-0472">Membrane</keyword>
<protein>
    <recommendedName>
        <fullName evidence="5">Pentatricopeptide repeat-containing protein</fullName>
    </recommendedName>
</protein>
<keyword evidence="4" id="KW-1185">Reference proteome</keyword>
<evidence type="ECO:0000256" key="1">
    <source>
        <dbReference type="ARBA" id="ARBA00022737"/>
    </source>
</evidence>
<accession>A0A8J5LQF7</accession>
<gene>
    <name evidence="3" type="ORF">ZIOFF_013601</name>
</gene>
<dbReference type="EMBL" id="JACMSC010000004">
    <property type="protein sequence ID" value="KAG6523724.1"/>
    <property type="molecule type" value="Genomic_DNA"/>
</dbReference>
<dbReference type="PANTHER" id="PTHR47926:SF505">
    <property type="entry name" value="PENTATRICOPEPTIDE REPEAT (PPR) SUPERFAMILY PROTEIN"/>
    <property type="match status" value="1"/>
</dbReference>
<dbReference type="InterPro" id="IPR002885">
    <property type="entry name" value="PPR_rpt"/>
</dbReference>
<organism evidence="3 4">
    <name type="scientific">Zingiber officinale</name>
    <name type="common">Ginger</name>
    <name type="synonym">Amomum zingiber</name>
    <dbReference type="NCBI Taxonomy" id="94328"/>
    <lineage>
        <taxon>Eukaryota</taxon>
        <taxon>Viridiplantae</taxon>
        <taxon>Streptophyta</taxon>
        <taxon>Embryophyta</taxon>
        <taxon>Tracheophyta</taxon>
        <taxon>Spermatophyta</taxon>
        <taxon>Magnoliopsida</taxon>
        <taxon>Liliopsida</taxon>
        <taxon>Zingiberales</taxon>
        <taxon>Zingiberaceae</taxon>
        <taxon>Zingiber</taxon>
    </lineage>
</organism>
<dbReference type="AlphaFoldDB" id="A0A8J5LQF7"/>
<evidence type="ECO:0000256" key="2">
    <source>
        <dbReference type="SAM" id="Phobius"/>
    </source>
</evidence>
<evidence type="ECO:0000313" key="4">
    <source>
        <dbReference type="Proteomes" id="UP000734854"/>
    </source>
</evidence>
<comment type="caution">
    <text evidence="3">The sequence shown here is derived from an EMBL/GenBank/DDBJ whole genome shotgun (WGS) entry which is preliminary data.</text>
</comment>
<evidence type="ECO:0000313" key="3">
    <source>
        <dbReference type="EMBL" id="KAG6523724.1"/>
    </source>
</evidence>
<feature type="transmembrane region" description="Helical" evidence="2">
    <location>
        <begin position="393"/>
        <end position="413"/>
    </location>
</feature>
<name>A0A8J5LQF7_ZINOF</name>
<dbReference type="InterPro" id="IPR046960">
    <property type="entry name" value="PPR_At4g14850-like_plant"/>
</dbReference>
<dbReference type="GO" id="GO:0009451">
    <property type="term" value="P:RNA modification"/>
    <property type="evidence" value="ECO:0007669"/>
    <property type="project" value="InterPro"/>
</dbReference>
<dbReference type="Pfam" id="PF01535">
    <property type="entry name" value="PPR"/>
    <property type="match status" value="2"/>
</dbReference>
<keyword evidence="2" id="KW-0812">Transmembrane</keyword>
<dbReference type="InterPro" id="IPR011990">
    <property type="entry name" value="TPR-like_helical_dom_sf"/>
</dbReference>
<dbReference type="Gene3D" id="1.25.40.10">
    <property type="entry name" value="Tetratricopeptide repeat domain"/>
    <property type="match status" value="1"/>
</dbReference>
<keyword evidence="2" id="KW-1133">Transmembrane helix</keyword>
<dbReference type="NCBIfam" id="TIGR00756">
    <property type="entry name" value="PPR"/>
    <property type="match status" value="1"/>
</dbReference>
<sequence length="424" mass="48226">MTPPHPWPCPWQTPTIVVSAPGPATPMAMPVSGTQETCDRIYDDKEEKDPKEEDENERDATTILEEEEESSLISNAFHLVGSASIEVPISTPSYIWEDRLIPIELIDSMMKIMIVPKEDRILISFAKMDEGIEDNEYSITQGYSLFRFFPYYGSFFSSRCLPTCYNTLLPTFTTAKGGAYTCDVIRFFSCMCYLGSNANGFTLSSIISYVINVIEQFHSLTIALGNGEKGFKIDMFMLANMLIIFMVGWIVNAIKVFKEVDDPDLVMWNMIIQDTCSMMRKQMHGKTIKIESPRNQIPVDNALVSMYAKCGNLKDANMLFEMMHQRNMVSFNTMITPYAQHGFGLEELELFKVILDIENEPTNIMFILVLSTRSRTRKVDEGWKYFDSMRQNFVVAVVVMFLLVPAFAFLVLIEIGVCNNRGGE</sequence>
<proteinExistence type="predicted"/>
<evidence type="ECO:0008006" key="5">
    <source>
        <dbReference type="Google" id="ProtNLM"/>
    </source>
</evidence>
<feature type="transmembrane region" description="Helical" evidence="2">
    <location>
        <begin position="235"/>
        <end position="257"/>
    </location>
</feature>
<dbReference type="Proteomes" id="UP000734854">
    <property type="component" value="Unassembled WGS sequence"/>
</dbReference>
<keyword evidence="1" id="KW-0677">Repeat</keyword>
<reference evidence="3 4" key="1">
    <citation type="submission" date="2020-08" db="EMBL/GenBank/DDBJ databases">
        <title>Plant Genome Project.</title>
        <authorList>
            <person name="Zhang R.-G."/>
        </authorList>
    </citation>
    <scope>NUCLEOTIDE SEQUENCE [LARGE SCALE GENOMIC DNA]</scope>
    <source>
        <tissue evidence="3">Rhizome</tissue>
    </source>
</reference>